<sequence length="237" mass="25812">MEWLRVLGLLGLCVVSRADHSFSLTSPPTYLLLAPSQVSVGGPLTLSITILTSDPNVNLSLLAQPSGTDRSLGATVPVDQTCSFYHMHLTLDKRVPLVDPSCITLDLLVMGFAGGGLLFANRTLLRISARDISTFIQTDKPNYRPGEKVRIRVVSVGADRRPHKSPVDIVIKDPKGNTIRQWLSLNSTLGVVTQELQLSDFPPLGRWTIQTTVNVSLIGPQTVVLIGPLLNILLIKY</sequence>
<keyword evidence="3 7" id="KW-0732">Signal</keyword>
<keyword evidence="4" id="KW-0722">Serine protease inhibitor</keyword>
<evidence type="ECO:0000259" key="8">
    <source>
        <dbReference type="Pfam" id="PF01835"/>
    </source>
</evidence>
<comment type="similarity">
    <text evidence="1">Belongs to the protease inhibitor I39 (alpha-2-macroglobulin) family.</text>
</comment>
<dbReference type="InterPro" id="IPR002890">
    <property type="entry name" value="MG2"/>
</dbReference>
<dbReference type="FunFam" id="2.60.40.1930:FF:000001">
    <property type="entry name" value="CD109 isoform 3"/>
    <property type="match status" value="1"/>
</dbReference>
<dbReference type="GO" id="GO:0004867">
    <property type="term" value="F:serine-type endopeptidase inhibitor activity"/>
    <property type="evidence" value="ECO:0007669"/>
    <property type="project" value="UniProtKB-KW"/>
</dbReference>
<evidence type="ECO:0000256" key="3">
    <source>
        <dbReference type="ARBA" id="ARBA00022729"/>
    </source>
</evidence>
<evidence type="ECO:0000313" key="10">
    <source>
        <dbReference type="Proteomes" id="UP001174136"/>
    </source>
</evidence>
<feature type="chain" id="PRO_5041375917" evidence="7">
    <location>
        <begin position="19"/>
        <end position="237"/>
    </location>
</feature>
<feature type="signal peptide" evidence="7">
    <location>
        <begin position="1"/>
        <end position="18"/>
    </location>
</feature>
<dbReference type="AlphaFoldDB" id="A0AA47NCH1"/>
<evidence type="ECO:0000313" key="9">
    <source>
        <dbReference type="EMBL" id="KAK0155636.1"/>
    </source>
</evidence>
<proteinExistence type="inferred from homology"/>
<feature type="domain" description="Macroglobulin" evidence="8">
    <location>
        <begin position="134"/>
        <end position="211"/>
    </location>
</feature>
<evidence type="ECO:0000256" key="1">
    <source>
        <dbReference type="ARBA" id="ARBA00010952"/>
    </source>
</evidence>
<organism evidence="9 10">
    <name type="scientific">Merluccius polli</name>
    <name type="common">Benguela hake</name>
    <name type="synonym">Merluccius cadenati</name>
    <dbReference type="NCBI Taxonomy" id="89951"/>
    <lineage>
        <taxon>Eukaryota</taxon>
        <taxon>Metazoa</taxon>
        <taxon>Chordata</taxon>
        <taxon>Craniata</taxon>
        <taxon>Vertebrata</taxon>
        <taxon>Euteleostomi</taxon>
        <taxon>Actinopterygii</taxon>
        <taxon>Neopterygii</taxon>
        <taxon>Teleostei</taxon>
        <taxon>Neoteleostei</taxon>
        <taxon>Acanthomorphata</taxon>
        <taxon>Zeiogadaria</taxon>
        <taxon>Gadariae</taxon>
        <taxon>Gadiformes</taxon>
        <taxon>Gadoidei</taxon>
        <taxon>Merlucciidae</taxon>
        <taxon>Merluccius</taxon>
    </lineage>
</organism>
<name>A0AA47NCH1_MERPO</name>
<accession>A0AA47NCH1</accession>
<evidence type="ECO:0000256" key="7">
    <source>
        <dbReference type="SAM" id="SignalP"/>
    </source>
</evidence>
<dbReference type="Pfam" id="PF01835">
    <property type="entry name" value="MG2"/>
    <property type="match status" value="1"/>
</dbReference>
<dbReference type="PANTHER" id="PTHR11412">
    <property type="entry name" value="MACROGLOBULIN / COMPLEMENT"/>
    <property type="match status" value="1"/>
</dbReference>
<dbReference type="Proteomes" id="UP001174136">
    <property type="component" value="Unassembled WGS sequence"/>
</dbReference>
<gene>
    <name evidence="9" type="primary">CD109_2</name>
    <name evidence="9" type="ORF">N1851_001972</name>
</gene>
<dbReference type="Gene3D" id="2.60.40.1930">
    <property type="match status" value="1"/>
</dbReference>
<comment type="caution">
    <text evidence="9">The sequence shown here is derived from an EMBL/GenBank/DDBJ whole genome shotgun (WGS) entry which is preliminary data.</text>
</comment>
<evidence type="ECO:0000256" key="6">
    <source>
        <dbReference type="ARBA" id="ARBA00023180"/>
    </source>
</evidence>
<keyword evidence="10" id="KW-1185">Reference proteome</keyword>
<evidence type="ECO:0000256" key="5">
    <source>
        <dbReference type="ARBA" id="ARBA00022966"/>
    </source>
</evidence>
<keyword evidence="2" id="KW-0646">Protease inhibitor</keyword>
<keyword evidence="6" id="KW-0325">Glycoprotein</keyword>
<keyword evidence="5" id="KW-0882">Thioester bond</keyword>
<protein>
    <submittedName>
        <fullName evidence="9">CD109 antigen</fullName>
    </submittedName>
</protein>
<evidence type="ECO:0000256" key="2">
    <source>
        <dbReference type="ARBA" id="ARBA00022690"/>
    </source>
</evidence>
<dbReference type="InterPro" id="IPR050473">
    <property type="entry name" value="A2M/Complement_sys"/>
</dbReference>
<evidence type="ECO:0000256" key="4">
    <source>
        <dbReference type="ARBA" id="ARBA00022900"/>
    </source>
</evidence>
<dbReference type="PANTHER" id="PTHR11412:SF136">
    <property type="entry name" value="CD109 ANTIGEN"/>
    <property type="match status" value="1"/>
</dbReference>
<reference evidence="9" key="1">
    <citation type="journal article" date="2023" name="Front. Mar. Sci.">
        <title>A new Merluccius polli reference genome to investigate the effects of global change in West African waters.</title>
        <authorList>
            <person name="Mateo J.L."/>
            <person name="Blanco-Fernandez C."/>
            <person name="Garcia-Vazquez E."/>
            <person name="Machado-Schiaffino G."/>
        </authorList>
    </citation>
    <scope>NUCLEOTIDE SEQUENCE</scope>
    <source>
        <strain evidence="9">C29</strain>
        <tissue evidence="9">Fin</tissue>
    </source>
</reference>
<dbReference type="EMBL" id="JAOPHQ010000200">
    <property type="protein sequence ID" value="KAK0155636.1"/>
    <property type="molecule type" value="Genomic_DNA"/>
</dbReference>